<dbReference type="InterPro" id="IPR039425">
    <property type="entry name" value="RNA_pol_sigma-70-like"/>
</dbReference>
<dbReference type="PANTHER" id="PTHR43133:SF8">
    <property type="entry name" value="RNA POLYMERASE SIGMA FACTOR HI_1459-RELATED"/>
    <property type="match status" value="1"/>
</dbReference>
<evidence type="ECO:0000256" key="3">
    <source>
        <dbReference type="ARBA" id="ARBA00023125"/>
    </source>
</evidence>
<dbReference type="Pfam" id="PF04542">
    <property type="entry name" value="Sigma70_r2"/>
    <property type="match status" value="1"/>
</dbReference>
<dbReference type="EMBL" id="CP107006">
    <property type="protein sequence ID" value="UYQ91791.1"/>
    <property type="molecule type" value="Genomic_DNA"/>
</dbReference>
<evidence type="ECO:0000256" key="4">
    <source>
        <dbReference type="ARBA" id="ARBA00023163"/>
    </source>
</evidence>
<dbReference type="Proteomes" id="UP001162741">
    <property type="component" value="Chromosome"/>
</dbReference>
<name>A0ABY6IWP4_9BACT</name>
<evidence type="ECO:0000313" key="7">
    <source>
        <dbReference type="Proteomes" id="UP001162741"/>
    </source>
</evidence>
<sequence length="144" mass="16667">MEDVRAAIQQFDVLYQEYHQAVYANISKMIRQPEAAEDILQEVFMALWEHYQQLDADRVPGWLFVVSYNKSANWLKNKLKQPALVLQEAADHLQAPEDAQEDEALYQLKLSIVEEAVSRLPKRKKKYFAFAVSKAARTTKLPPC</sequence>
<evidence type="ECO:0000256" key="1">
    <source>
        <dbReference type="ARBA" id="ARBA00023015"/>
    </source>
</evidence>
<keyword evidence="4" id="KW-0804">Transcription</keyword>
<feature type="domain" description="RNA polymerase sigma-70 region 2" evidence="5">
    <location>
        <begin position="14"/>
        <end position="77"/>
    </location>
</feature>
<dbReference type="RefSeq" id="WP_264280161.1">
    <property type="nucleotide sequence ID" value="NZ_CP107006.1"/>
</dbReference>
<proteinExistence type="predicted"/>
<dbReference type="SUPFAM" id="SSF88946">
    <property type="entry name" value="Sigma2 domain of RNA polymerase sigma factors"/>
    <property type="match status" value="1"/>
</dbReference>
<gene>
    <name evidence="6" type="ORF">MKQ68_17020</name>
</gene>
<dbReference type="InterPro" id="IPR013325">
    <property type="entry name" value="RNA_pol_sigma_r2"/>
</dbReference>
<keyword evidence="3" id="KW-0238">DNA-binding</keyword>
<keyword evidence="2" id="KW-0731">Sigma factor</keyword>
<evidence type="ECO:0000259" key="5">
    <source>
        <dbReference type="Pfam" id="PF04542"/>
    </source>
</evidence>
<dbReference type="PANTHER" id="PTHR43133">
    <property type="entry name" value="RNA POLYMERASE ECF-TYPE SIGMA FACTO"/>
    <property type="match status" value="1"/>
</dbReference>
<dbReference type="Gene3D" id="1.10.1740.10">
    <property type="match status" value="1"/>
</dbReference>
<dbReference type="InterPro" id="IPR007627">
    <property type="entry name" value="RNA_pol_sigma70_r2"/>
</dbReference>
<keyword evidence="7" id="KW-1185">Reference proteome</keyword>
<protein>
    <submittedName>
        <fullName evidence="6">Sigma-70 family RNA polymerase sigma factor</fullName>
    </submittedName>
</protein>
<reference evidence="6" key="1">
    <citation type="submission" date="2022-10" db="EMBL/GenBank/DDBJ databases">
        <title>Chitinophaga sp. nov., isolated from soil.</title>
        <authorList>
            <person name="Jeon C.O."/>
        </authorList>
    </citation>
    <scope>NUCLEOTIDE SEQUENCE</scope>
    <source>
        <strain evidence="6">R8</strain>
    </source>
</reference>
<organism evidence="6 7">
    <name type="scientific">Chitinophaga horti</name>
    <dbReference type="NCBI Taxonomy" id="2920382"/>
    <lineage>
        <taxon>Bacteria</taxon>
        <taxon>Pseudomonadati</taxon>
        <taxon>Bacteroidota</taxon>
        <taxon>Chitinophagia</taxon>
        <taxon>Chitinophagales</taxon>
        <taxon>Chitinophagaceae</taxon>
        <taxon>Chitinophaga</taxon>
    </lineage>
</organism>
<accession>A0ABY6IWP4</accession>
<evidence type="ECO:0000313" key="6">
    <source>
        <dbReference type="EMBL" id="UYQ91791.1"/>
    </source>
</evidence>
<dbReference type="InterPro" id="IPR014284">
    <property type="entry name" value="RNA_pol_sigma-70_dom"/>
</dbReference>
<evidence type="ECO:0000256" key="2">
    <source>
        <dbReference type="ARBA" id="ARBA00023082"/>
    </source>
</evidence>
<dbReference type="NCBIfam" id="TIGR02937">
    <property type="entry name" value="sigma70-ECF"/>
    <property type="match status" value="1"/>
</dbReference>
<keyword evidence="1" id="KW-0805">Transcription regulation</keyword>